<dbReference type="Proteomes" id="UP000076532">
    <property type="component" value="Unassembled WGS sequence"/>
</dbReference>
<gene>
    <name evidence="1" type="ORF">FIBSPDRAFT_706590</name>
</gene>
<evidence type="ECO:0000313" key="2">
    <source>
        <dbReference type="Proteomes" id="UP000076532"/>
    </source>
</evidence>
<evidence type="ECO:0000313" key="1">
    <source>
        <dbReference type="EMBL" id="KZP26701.1"/>
    </source>
</evidence>
<keyword evidence="2" id="KW-1185">Reference proteome</keyword>
<proteinExistence type="predicted"/>
<accession>A0A166Q2V6</accession>
<dbReference type="OrthoDB" id="2266637at2759"/>
<feature type="non-terminal residue" evidence="1">
    <location>
        <position position="1"/>
    </location>
</feature>
<dbReference type="EMBL" id="KV417513">
    <property type="protein sequence ID" value="KZP26701.1"/>
    <property type="molecule type" value="Genomic_DNA"/>
</dbReference>
<evidence type="ECO:0008006" key="3">
    <source>
        <dbReference type="Google" id="ProtNLM"/>
    </source>
</evidence>
<feature type="non-terminal residue" evidence="1">
    <location>
        <position position="80"/>
    </location>
</feature>
<reference evidence="1 2" key="1">
    <citation type="journal article" date="2016" name="Mol. Biol. Evol.">
        <title>Comparative Genomics of Early-Diverging Mushroom-Forming Fungi Provides Insights into the Origins of Lignocellulose Decay Capabilities.</title>
        <authorList>
            <person name="Nagy L.G."/>
            <person name="Riley R."/>
            <person name="Tritt A."/>
            <person name="Adam C."/>
            <person name="Daum C."/>
            <person name="Floudas D."/>
            <person name="Sun H."/>
            <person name="Yadav J.S."/>
            <person name="Pangilinan J."/>
            <person name="Larsson K.H."/>
            <person name="Matsuura K."/>
            <person name="Barry K."/>
            <person name="Labutti K."/>
            <person name="Kuo R."/>
            <person name="Ohm R.A."/>
            <person name="Bhattacharya S.S."/>
            <person name="Shirouzu T."/>
            <person name="Yoshinaga Y."/>
            <person name="Martin F.M."/>
            <person name="Grigoriev I.V."/>
            <person name="Hibbett D.S."/>
        </authorList>
    </citation>
    <scope>NUCLEOTIDE SEQUENCE [LARGE SCALE GENOMIC DNA]</scope>
    <source>
        <strain evidence="1 2">CBS 109695</strain>
    </source>
</reference>
<protein>
    <recommendedName>
        <fullName evidence="3">Tc1-like transposase DDE domain-containing protein</fullName>
    </recommendedName>
</protein>
<name>A0A166Q2V6_9AGAM</name>
<sequence length="80" mass="8724">ATINADFILGECYNIVATLSVKGYIVTYVVPSSVDGNEFFNFIVQEVLPSMKPYLQERSILILDNGVICKNGALHEGAEA</sequence>
<dbReference type="AlphaFoldDB" id="A0A166Q2V6"/>
<organism evidence="1 2">
    <name type="scientific">Athelia psychrophila</name>
    <dbReference type="NCBI Taxonomy" id="1759441"/>
    <lineage>
        <taxon>Eukaryota</taxon>
        <taxon>Fungi</taxon>
        <taxon>Dikarya</taxon>
        <taxon>Basidiomycota</taxon>
        <taxon>Agaricomycotina</taxon>
        <taxon>Agaricomycetes</taxon>
        <taxon>Agaricomycetidae</taxon>
        <taxon>Atheliales</taxon>
        <taxon>Atheliaceae</taxon>
        <taxon>Athelia</taxon>
    </lineage>
</organism>